<organism evidence="3 4">
    <name type="scientific">Echinococcus granulosus</name>
    <name type="common">Hydatid tapeworm</name>
    <dbReference type="NCBI Taxonomy" id="6210"/>
    <lineage>
        <taxon>Eukaryota</taxon>
        <taxon>Metazoa</taxon>
        <taxon>Spiralia</taxon>
        <taxon>Lophotrochozoa</taxon>
        <taxon>Platyhelminthes</taxon>
        <taxon>Cestoda</taxon>
        <taxon>Eucestoda</taxon>
        <taxon>Cyclophyllidea</taxon>
        <taxon>Taeniidae</taxon>
        <taxon>Echinococcus</taxon>
        <taxon>Echinococcus granulosus group</taxon>
    </lineage>
</organism>
<reference evidence="3 4" key="1">
    <citation type="journal article" date="2013" name="Nat. Genet.">
        <title>The genome of the hydatid tapeworm Echinococcus granulosus.</title>
        <authorList>
            <person name="Zheng H."/>
            <person name="Zhang W."/>
            <person name="Zhang L."/>
            <person name="Zhang Z."/>
            <person name="Li J."/>
            <person name="Lu G."/>
            <person name="Zhu Y."/>
            <person name="Wang Y."/>
            <person name="Huang Y."/>
            <person name="Liu J."/>
            <person name="Kang H."/>
            <person name="Chen J."/>
            <person name="Wang L."/>
            <person name="Chen A."/>
            <person name="Yu S."/>
            <person name="Gao Z."/>
            <person name="Jin L."/>
            <person name="Gu W."/>
            <person name="Wang Z."/>
            <person name="Zhao L."/>
            <person name="Shi B."/>
            <person name="Wen H."/>
            <person name="Lin R."/>
            <person name="Jones M.K."/>
            <person name="Brejova B."/>
            <person name="Vinar T."/>
            <person name="Zhao G."/>
            <person name="McManus D.P."/>
            <person name="Chen Z."/>
            <person name="Zhou Y."/>
            <person name="Wang S."/>
        </authorList>
    </citation>
    <scope>NUCLEOTIDE SEQUENCE [LARGE SCALE GENOMIC DNA]</scope>
</reference>
<feature type="transmembrane region" description="Helical" evidence="1">
    <location>
        <begin position="206"/>
        <end position="227"/>
    </location>
</feature>
<keyword evidence="1" id="KW-0472">Membrane</keyword>
<feature type="transmembrane region" description="Helical" evidence="1">
    <location>
        <begin position="117"/>
        <end position="139"/>
    </location>
</feature>
<reference evidence="2" key="3">
    <citation type="submission" date="2014-06" db="EMBL/GenBank/DDBJ databases">
        <authorList>
            <person name="Aslett M."/>
        </authorList>
    </citation>
    <scope>NUCLEOTIDE SEQUENCE</scope>
</reference>
<dbReference type="RefSeq" id="XP_024347831.1">
    <property type="nucleotide sequence ID" value="XM_024497745.1"/>
</dbReference>
<evidence type="ECO:0000256" key="1">
    <source>
        <dbReference type="SAM" id="Phobius"/>
    </source>
</evidence>
<reference evidence="2 5" key="2">
    <citation type="journal article" date="2013" name="Nature">
        <title>The genomes of four tapeworm species reveal adaptations to parasitism.</title>
        <authorList>
            <person name="Tsai I.J."/>
            <person name="Zarowiecki M."/>
            <person name="Holroyd N."/>
            <person name="Garciarrubio A."/>
            <person name="Sanchez-Flores A."/>
            <person name="Brooks K.L."/>
            <person name="Tracey A."/>
            <person name="Bobes R.J."/>
            <person name="Fragoso G."/>
            <person name="Sciutto E."/>
            <person name="Aslett M."/>
            <person name="Beasley H."/>
            <person name="Bennett H.M."/>
            <person name="Cai J."/>
            <person name="Camicia F."/>
            <person name="Clark R."/>
            <person name="Cucher M."/>
            <person name="De Silva N."/>
            <person name="Day T.A."/>
            <person name="Deplazes P."/>
            <person name="Estrada K."/>
            <person name="Fernandez C."/>
            <person name="Holland P.W."/>
            <person name="Hou J."/>
            <person name="Hu S."/>
            <person name="Huckvale T."/>
            <person name="Hung S.S."/>
            <person name="Kamenetzky L."/>
            <person name="Keane J.A."/>
            <person name="Kiss F."/>
            <person name="Koziol U."/>
            <person name="Lambert O."/>
            <person name="Liu K."/>
            <person name="Luo X."/>
            <person name="Luo Y."/>
            <person name="Macchiaroli N."/>
            <person name="Nichol S."/>
            <person name="Paps J."/>
            <person name="Parkinson J."/>
            <person name="Pouchkina-Stantcheva N."/>
            <person name="Riddiford N."/>
            <person name="Rosenzvit M."/>
            <person name="Salinas G."/>
            <person name="Wasmuth J.D."/>
            <person name="Zamanian M."/>
            <person name="Zheng Y."/>
            <person name="Cai X."/>
            <person name="Soberon X."/>
            <person name="Olson P.D."/>
            <person name="Laclette J.P."/>
            <person name="Brehm K."/>
            <person name="Berriman M."/>
            <person name="Garciarrubio A."/>
            <person name="Bobes R.J."/>
            <person name="Fragoso G."/>
            <person name="Sanchez-Flores A."/>
            <person name="Estrada K."/>
            <person name="Cevallos M.A."/>
            <person name="Morett E."/>
            <person name="Gonzalez V."/>
            <person name="Portillo T."/>
            <person name="Ochoa-Leyva A."/>
            <person name="Jose M.V."/>
            <person name="Sciutto E."/>
            <person name="Landa A."/>
            <person name="Jimenez L."/>
            <person name="Valdes V."/>
            <person name="Carrero J.C."/>
            <person name="Larralde C."/>
            <person name="Morales-Montor J."/>
            <person name="Limon-Lason J."/>
            <person name="Soberon X."/>
            <person name="Laclette J.P."/>
        </authorList>
    </citation>
    <scope>NUCLEOTIDE SEQUENCE [LARGE SCALE GENOMIC DNA]</scope>
</reference>
<evidence type="ECO:0000313" key="6">
    <source>
        <dbReference type="WBParaSite" id="EgrG_002047900"/>
    </source>
</evidence>
<accession>U6JIS3</accession>
<keyword evidence="1" id="KW-0812">Transmembrane</keyword>
<dbReference type="AlphaFoldDB" id="U6JIS3"/>
<dbReference type="Proteomes" id="UP000019149">
    <property type="component" value="Unassembled WGS sequence"/>
</dbReference>
<protein>
    <submittedName>
        <fullName evidence="3 6">Uncharacterized protein</fullName>
    </submittedName>
</protein>
<feature type="transmembrane region" description="Helical" evidence="1">
    <location>
        <begin position="15"/>
        <end position="33"/>
    </location>
</feature>
<dbReference type="GeneID" id="36344211"/>
<reference evidence="6" key="4">
    <citation type="submission" date="2020-10" db="UniProtKB">
        <authorList>
            <consortium name="WormBaseParasite"/>
        </authorList>
    </citation>
    <scope>IDENTIFICATION</scope>
</reference>
<feature type="transmembrane region" description="Helical" evidence="1">
    <location>
        <begin position="40"/>
        <end position="61"/>
    </location>
</feature>
<dbReference type="KEGG" id="egl:EGR_08496"/>
<gene>
    <name evidence="3 6" type="ORF">EGR_08496</name>
    <name evidence="2" type="ORF">EgrG_002047900</name>
</gene>
<evidence type="ECO:0000313" key="4">
    <source>
        <dbReference type="Proteomes" id="UP000019149"/>
    </source>
</evidence>
<evidence type="ECO:0000313" key="5">
    <source>
        <dbReference type="Proteomes" id="UP000492820"/>
    </source>
</evidence>
<keyword evidence="4" id="KW-1185">Reference proteome</keyword>
<dbReference type="EMBL" id="LK028596">
    <property type="protein sequence ID" value="CDS23989.1"/>
    <property type="molecule type" value="Genomic_DNA"/>
</dbReference>
<dbReference type="Proteomes" id="UP000492820">
    <property type="component" value="Unassembled WGS sequence"/>
</dbReference>
<sequence length="419" mass="46829">MSESPTADNITRHQHPYTVLSIILLLIQCVLNIRHLTYKCALTTFIVVLLVTAHVCGLPALAPQISADFNSVLVHGNLMLLLLASLTHRNEWHLYYCLALFIRYGVAAEKHFREFDFLVYLFVLTLSSGIISLALYRLAFLISGYEKYNNAQIMGFSETATTLGVLYCLNAHGIFKEFHLPSGHHVKVTNGVQRWLSFFLSDIQRLLQFPMGFLNPIIAGLACWLLFKPLRWSRHRLFNQGNVKNARGVSADAVEGDDVDGVGGGDDADGVPMVDDVHVMLIGDWLRDTKAALHPQLRGFRSYSTPISFITTSRFMNALTAATVRQLPVGDAPYAPLVTRPYFVYRRHASTFSDRRQPSLTVRIFTSCARSVQADLHTDDLSLYSAVVEESISCIFVSRFADPNNLPPTTPPVQRLIGS</sequence>
<dbReference type="OrthoDB" id="10257275at2759"/>
<dbReference type="CTD" id="36344211"/>
<evidence type="ECO:0000313" key="2">
    <source>
        <dbReference type="EMBL" id="CDS23989.1"/>
    </source>
</evidence>
<keyword evidence="1" id="KW-1133">Transmembrane helix</keyword>
<dbReference type="EMBL" id="APAU02000108">
    <property type="protein sequence ID" value="EUB56635.1"/>
    <property type="molecule type" value="Genomic_DNA"/>
</dbReference>
<proteinExistence type="predicted"/>
<evidence type="ECO:0000313" key="3">
    <source>
        <dbReference type="EMBL" id="EUB56635.1"/>
    </source>
</evidence>
<dbReference type="WBParaSite" id="EgrG_002047900">
    <property type="protein sequence ID" value="EgrG_002047900"/>
    <property type="gene ID" value="EgrG_002047900"/>
</dbReference>
<name>U6JIS3_ECHGR</name>